<feature type="domain" description="ABM" evidence="1">
    <location>
        <begin position="3"/>
        <end position="91"/>
    </location>
</feature>
<proteinExistence type="predicted"/>
<comment type="caution">
    <text evidence="2">The sequence shown here is derived from an EMBL/GenBank/DDBJ whole genome shotgun (WGS) entry which is preliminary data.</text>
</comment>
<dbReference type="Pfam" id="PF03992">
    <property type="entry name" value="ABM"/>
    <property type="match status" value="1"/>
</dbReference>
<evidence type="ECO:0000259" key="1">
    <source>
        <dbReference type="PROSITE" id="PS51725"/>
    </source>
</evidence>
<keyword evidence="2" id="KW-0560">Oxidoreductase</keyword>
<name>A0A939E0D1_9CORY</name>
<protein>
    <submittedName>
        <fullName evidence="2">Antibiotic biosynthesis monooxygenase</fullName>
    </submittedName>
</protein>
<dbReference type="Proteomes" id="UP000664332">
    <property type="component" value="Unassembled WGS sequence"/>
</dbReference>
<dbReference type="PROSITE" id="PS51725">
    <property type="entry name" value="ABM"/>
    <property type="match status" value="1"/>
</dbReference>
<evidence type="ECO:0000313" key="3">
    <source>
        <dbReference type="Proteomes" id="UP000664332"/>
    </source>
</evidence>
<reference evidence="2" key="1">
    <citation type="submission" date="2021-03" db="EMBL/GenBank/DDBJ databases">
        <authorList>
            <person name="Sun Q."/>
        </authorList>
    </citation>
    <scope>NUCLEOTIDE SEQUENCE</scope>
    <source>
        <strain evidence="2">CCM 8862</strain>
    </source>
</reference>
<sequence>MSVVKINAITVEEGAGPLLEERFAARAHLVESCPGFEGFRLLRPVSGDDRYFVVTQWADEKSFAQWRDGAARTAHSPTGKKAAVKAELLEFDVVVESLPADN</sequence>
<evidence type="ECO:0000313" key="2">
    <source>
        <dbReference type="EMBL" id="MBN9644353.1"/>
    </source>
</evidence>
<dbReference type="PANTHER" id="PTHR34474:SF2">
    <property type="entry name" value="SIGNAL TRANSDUCTION PROTEIN TRAP"/>
    <property type="match status" value="1"/>
</dbReference>
<dbReference type="PANTHER" id="PTHR34474">
    <property type="entry name" value="SIGNAL TRANSDUCTION PROTEIN TRAP"/>
    <property type="match status" value="1"/>
</dbReference>
<keyword evidence="2" id="KW-0503">Monooxygenase</keyword>
<dbReference type="GO" id="GO:0004497">
    <property type="term" value="F:monooxygenase activity"/>
    <property type="evidence" value="ECO:0007669"/>
    <property type="project" value="UniProtKB-KW"/>
</dbReference>
<dbReference type="InterPro" id="IPR050404">
    <property type="entry name" value="Heme-degrading_MO"/>
</dbReference>
<dbReference type="Gene3D" id="3.30.70.100">
    <property type="match status" value="1"/>
</dbReference>
<dbReference type="InterPro" id="IPR011008">
    <property type="entry name" value="Dimeric_a/b-barrel"/>
</dbReference>
<accession>A0A939E0D1</accession>
<keyword evidence="3" id="KW-1185">Reference proteome</keyword>
<dbReference type="RefSeq" id="WP_207278840.1">
    <property type="nucleotide sequence ID" value="NZ_JAFLEQ010000011.1"/>
</dbReference>
<dbReference type="EMBL" id="JAFLEQ010000011">
    <property type="protein sequence ID" value="MBN9644353.1"/>
    <property type="molecule type" value="Genomic_DNA"/>
</dbReference>
<dbReference type="SUPFAM" id="SSF54909">
    <property type="entry name" value="Dimeric alpha+beta barrel"/>
    <property type="match status" value="1"/>
</dbReference>
<dbReference type="AlphaFoldDB" id="A0A939E0D1"/>
<gene>
    <name evidence="2" type="ORF">JZY06_06985</name>
</gene>
<dbReference type="InterPro" id="IPR007138">
    <property type="entry name" value="ABM_dom"/>
</dbReference>
<organism evidence="2 3">
    <name type="scientific">Corynebacterium mendelii</name>
    <dbReference type="NCBI Taxonomy" id="2765362"/>
    <lineage>
        <taxon>Bacteria</taxon>
        <taxon>Bacillati</taxon>
        <taxon>Actinomycetota</taxon>
        <taxon>Actinomycetes</taxon>
        <taxon>Mycobacteriales</taxon>
        <taxon>Corynebacteriaceae</taxon>
        <taxon>Corynebacterium</taxon>
    </lineage>
</organism>